<accession>A0A1J4V6P4</accession>
<proteinExistence type="predicted"/>
<comment type="caution">
    <text evidence="1">The sequence shown here is derived from an EMBL/GenBank/DDBJ whole genome shotgun (WGS) entry which is preliminary data.</text>
</comment>
<name>A0A1J4V6P4_9BACT</name>
<dbReference type="EMBL" id="MNVO01000026">
    <property type="protein sequence ID" value="OIO32818.1"/>
    <property type="molecule type" value="Genomic_DNA"/>
</dbReference>
<evidence type="ECO:0000313" key="2">
    <source>
        <dbReference type="Proteomes" id="UP000183206"/>
    </source>
</evidence>
<sequence>MKNDNCFVEQKNNTHVRRIVGYRRYQSKAECEILKNLYRDHLRLYKNFFQPIIPLIAKERIGGRVKRIYGEPKTPYRRILDDSNVENATKRQLTEIYQKLNPAQLKRDITQKQNLLYEAYGKKQKQAAAPLKKVGNFKKLTPRSATFLIAEPMAVQR</sequence>
<organism evidence="1 2">
    <name type="scientific">Candidatus Nomurabacteria bacterium CG1_02_47_685</name>
    <dbReference type="NCBI Taxonomy" id="1805282"/>
    <lineage>
        <taxon>Bacteria</taxon>
        <taxon>Candidatus Nomuraibacteriota</taxon>
    </lineage>
</organism>
<reference evidence="1 2" key="1">
    <citation type="journal article" date="2016" name="Environ. Microbiol.">
        <title>Genomic resolution of a cold subsurface aquifer community provides metabolic insights for novel microbes adapted to high CO concentrations.</title>
        <authorList>
            <person name="Probst A.J."/>
            <person name="Castelle C.J."/>
            <person name="Singh A."/>
            <person name="Brown C.T."/>
            <person name="Anantharaman K."/>
            <person name="Sharon I."/>
            <person name="Hug L.A."/>
            <person name="Burstein D."/>
            <person name="Emerson J.B."/>
            <person name="Thomas B.C."/>
            <person name="Banfield J.F."/>
        </authorList>
    </citation>
    <scope>NUCLEOTIDE SEQUENCE [LARGE SCALE GENOMIC DNA]</scope>
    <source>
        <strain evidence="1">CG1_02_47_685</strain>
    </source>
</reference>
<dbReference type="Proteomes" id="UP000183206">
    <property type="component" value="Unassembled WGS sequence"/>
</dbReference>
<evidence type="ECO:0000313" key="1">
    <source>
        <dbReference type="EMBL" id="OIO32818.1"/>
    </source>
</evidence>
<gene>
    <name evidence="1" type="ORF">AUJ44_01540</name>
</gene>
<protein>
    <submittedName>
        <fullName evidence="1">Uncharacterized protein</fullName>
    </submittedName>
</protein>
<dbReference type="AlphaFoldDB" id="A0A1J4V6P4"/>